<comment type="caution">
    <text evidence="5">Lacks conserved residue(s) required for the propagation of feature annotation.</text>
</comment>
<feature type="region of interest" description="Disordered" evidence="8">
    <location>
        <begin position="1"/>
        <end position="26"/>
    </location>
</feature>
<evidence type="ECO:0000256" key="1">
    <source>
        <dbReference type="ARBA" id="ARBA00007301"/>
    </source>
</evidence>
<sequence length="231" mass="25836">MGERPHADARSDSPEPRSGRDLSAMRRDYGDGALVEAEMAADPLEQFRRWLDDAVAAGVPEPNAMVLATADANGTPSARTVLLKSVDDRGLTFYTNLESAKAADLAVRPVAAVVFPWHAMARQVRVTGGVTEVDRAEVAAYFASRPWESQLGAVVSRQSRVIPDRATLDREYAAAEARWPRGTAIPVPDYWGGYRIRPEMFEFWQGRKGRLHDRIRYRKVNDQWVMERLAP</sequence>
<feature type="binding site" evidence="5 7">
    <location>
        <begin position="158"/>
        <end position="159"/>
    </location>
    <ligand>
        <name>FMN</name>
        <dbReference type="ChEBI" id="CHEBI:58210"/>
    </ligand>
</feature>
<dbReference type="NCBIfam" id="NF004231">
    <property type="entry name" value="PRK05679.1"/>
    <property type="match status" value="1"/>
</dbReference>
<comment type="cofactor">
    <cofactor evidence="5 7">
        <name>FMN</name>
        <dbReference type="ChEBI" id="CHEBI:58210"/>
    </cofactor>
    <text evidence="5 7">Binds 1 FMN per subunit.</text>
</comment>
<reference evidence="11 12" key="1">
    <citation type="submission" date="2018-08" db="EMBL/GenBank/DDBJ databases">
        <title>Sequencing the genomes of 1000 actinobacteria strains.</title>
        <authorList>
            <person name="Klenk H.-P."/>
        </authorList>
    </citation>
    <scope>NUCLEOTIDE SEQUENCE [LARGE SCALE GENOMIC DNA]</scope>
    <source>
        <strain evidence="11 12">DSM 22891</strain>
    </source>
</reference>
<dbReference type="GO" id="GO:0004733">
    <property type="term" value="F:pyridoxamine phosphate oxidase activity"/>
    <property type="evidence" value="ECO:0007669"/>
    <property type="project" value="UniProtKB-UniRule"/>
</dbReference>
<organism evidence="11 12">
    <name type="scientific">Thermasporomyces composti</name>
    <dbReference type="NCBI Taxonomy" id="696763"/>
    <lineage>
        <taxon>Bacteria</taxon>
        <taxon>Bacillati</taxon>
        <taxon>Actinomycetota</taxon>
        <taxon>Actinomycetes</taxon>
        <taxon>Propionibacteriales</taxon>
        <taxon>Nocardioidaceae</taxon>
        <taxon>Thermasporomyces</taxon>
    </lineage>
</organism>
<dbReference type="RefSeq" id="WP_245940973.1">
    <property type="nucleotide sequence ID" value="NZ_QTUC01000001.1"/>
</dbReference>
<feature type="binding site" evidence="5 6">
    <location>
        <position position="141"/>
    </location>
    <ligand>
        <name>substrate</name>
    </ligand>
</feature>
<dbReference type="Pfam" id="PF10590">
    <property type="entry name" value="PNP_phzG_C"/>
    <property type="match status" value="1"/>
</dbReference>
<dbReference type="InterPro" id="IPR019740">
    <property type="entry name" value="Pyridox_Oxase_CS"/>
</dbReference>
<feature type="binding site" evidence="5 6">
    <location>
        <position position="145"/>
    </location>
    <ligand>
        <name>substrate</name>
    </ligand>
</feature>
<evidence type="ECO:0000256" key="8">
    <source>
        <dbReference type="SAM" id="MobiDB-lite"/>
    </source>
</evidence>
<feature type="domain" description="Pyridoxamine 5'-phosphate oxidase N-terminal" evidence="9">
    <location>
        <begin position="51"/>
        <end position="173"/>
    </location>
</feature>
<dbReference type="UniPathway" id="UPA01068">
    <property type="reaction ID" value="UER00304"/>
</dbReference>
<evidence type="ECO:0000259" key="9">
    <source>
        <dbReference type="Pfam" id="PF01243"/>
    </source>
</evidence>
<feature type="binding site" evidence="5 7">
    <location>
        <position position="101"/>
    </location>
    <ligand>
        <name>FMN</name>
        <dbReference type="ChEBI" id="CHEBI:58210"/>
    </ligand>
</feature>
<protein>
    <recommendedName>
        <fullName evidence="5">Pyridoxine/pyridoxamine 5'-phosphate oxidase</fullName>
        <ecNumber evidence="5">1.4.3.5</ecNumber>
    </recommendedName>
    <alternativeName>
        <fullName evidence="5">PNP/PMP oxidase</fullName>
        <shortName evidence="5">PNPOx</shortName>
    </alternativeName>
    <alternativeName>
        <fullName evidence="5">Pyridoxal 5'-phosphate synthase</fullName>
    </alternativeName>
</protein>
<dbReference type="InterPro" id="IPR000659">
    <property type="entry name" value="Pyridox_Oxase"/>
</dbReference>
<dbReference type="InterPro" id="IPR012349">
    <property type="entry name" value="Split_barrel_FMN-bd"/>
</dbReference>
<dbReference type="SUPFAM" id="SSF50475">
    <property type="entry name" value="FMN-binding split barrel"/>
    <property type="match status" value="1"/>
</dbReference>
<comment type="caution">
    <text evidence="11">The sequence shown here is derived from an EMBL/GenBank/DDBJ whole genome shotgun (WGS) entry which is preliminary data.</text>
</comment>
<evidence type="ECO:0000256" key="6">
    <source>
        <dbReference type="PIRSR" id="PIRSR000190-1"/>
    </source>
</evidence>
<feature type="binding site" evidence="5 6">
    <location>
        <position position="84"/>
    </location>
    <ligand>
        <name>substrate</name>
    </ligand>
</feature>
<accession>A0A3D9VEZ0</accession>
<keyword evidence="4 5" id="KW-0560">Oxidoreductase</keyword>
<comment type="pathway">
    <text evidence="5">Cofactor metabolism; pyridoxal 5'-phosphate salvage; pyridoxal 5'-phosphate from pyridoxamine 5'-phosphate: step 1/1.</text>
</comment>
<evidence type="ECO:0000256" key="4">
    <source>
        <dbReference type="ARBA" id="ARBA00023002"/>
    </source>
</evidence>
<feature type="binding site" evidence="5 6">
    <location>
        <begin position="210"/>
        <end position="212"/>
    </location>
    <ligand>
        <name>substrate</name>
    </ligand>
</feature>
<evidence type="ECO:0000259" key="10">
    <source>
        <dbReference type="Pfam" id="PF10590"/>
    </source>
</evidence>
<dbReference type="PANTHER" id="PTHR10851">
    <property type="entry name" value="PYRIDOXINE-5-PHOSPHATE OXIDASE"/>
    <property type="match status" value="1"/>
</dbReference>
<comment type="function">
    <text evidence="5">Catalyzes the oxidation of either pyridoxine 5'-phosphate (PNP) or pyridoxamine 5'-phosphate (PMP) into pyridoxal 5'-phosphate (PLP).</text>
</comment>
<dbReference type="PROSITE" id="PS01064">
    <property type="entry name" value="PYRIDOX_OXIDASE"/>
    <property type="match status" value="1"/>
</dbReference>
<comment type="subunit">
    <text evidence="5">Homodimer.</text>
</comment>
<dbReference type="EMBL" id="QTUC01000001">
    <property type="protein sequence ID" value="REF35891.1"/>
    <property type="molecule type" value="Genomic_DNA"/>
</dbReference>
<dbReference type="InterPro" id="IPR011576">
    <property type="entry name" value="Pyridox_Oxase_N"/>
</dbReference>
<comment type="similarity">
    <text evidence="1 5">Belongs to the pyridoxamine 5'-phosphate oxidase family.</text>
</comment>
<feature type="binding site" evidence="5 7">
    <location>
        <position position="123"/>
    </location>
    <ligand>
        <name>FMN</name>
        <dbReference type="ChEBI" id="CHEBI:58210"/>
    </ligand>
</feature>
<keyword evidence="2 5" id="KW-0285">Flavoprotein</keyword>
<dbReference type="EC" id="1.4.3.5" evidence="5"/>
<feature type="domain" description="Pyridoxine 5'-phosphate oxidase dimerisation C-terminal" evidence="10">
    <location>
        <begin position="191"/>
        <end position="231"/>
    </location>
</feature>
<dbReference type="Gene3D" id="2.30.110.10">
    <property type="entry name" value="Electron Transport, Fmn-binding Protein, Chain A"/>
    <property type="match status" value="1"/>
</dbReference>
<dbReference type="Proteomes" id="UP000256485">
    <property type="component" value="Unassembled WGS sequence"/>
</dbReference>
<evidence type="ECO:0000313" key="11">
    <source>
        <dbReference type="EMBL" id="REF35891.1"/>
    </source>
</evidence>
<feature type="binding site" evidence="5 6">
    <location>
        <position position="149"/>
    </location>
    <ligand>
        <name>substrate</name>
    </ligand>
</feature>
<comment type="catalytic activity">
    <reaction evidence="5">
        <text>pyridoxamine 5'-phosphate + O2 + H2O = pyridoxal 5'-phosphate + H2O2 + NH4(+)</text>
        <dbReference type="Rhea" id="RHEA:15817"/>
        <dbReference type="ChEBI" id="CHEBI:15377"/>
        <dbReference type="ChEBI" id="CHEBI:15379"/>
        <dbReference type="ChEBI" id="CHEBI:16240"/>
        <dbReference type="ChEBI" id="CHEBI:28938"/>
        <dbReference type="ChEBI" id="CHEBI:58451"/>
        <dbReference type="ChEBI" id="CHEBI:597326"/>
        <dbReference type="EC" id="1.4.3.5"/>
    </reaction>
</comment>
<dbReference type="InterPro" id="IPR019576">
    <property type="entry name" value="Pyridoxamine_oxidase_dimer_C"/>
</dbReference>
<evidence type="ECO:0000256" key="2">
    <source>
        <dbReference type="ARBA" id="ARBA00022630"/>
    </source>
</evidence>
<keyword evidence="12" id="KW-1185">Reference proteome</keyword>
<dbReference type="HAMAP" id="MF_01629">
    <property type="entry name" value="PdxH"/>
    <property type="match status" value="1"/>
</dbReference>
<feature type="binding site" evidence="5 7">
    <location>
        <begin position="79"/>
        <end position="84"/>
    </location>
    <ligand>
        <name>FMN</name>
        <dbReference type="ChEBI" id="CHEBI:58210"/>
    </ligand>
</feature>
<evidence type="ECO:0000256" key="3">
    <source>
        <dbReference type="ARBA" id="ARBA00022643"/>
    </source>
</evidence>
<feature type="binding site" evidence="5 7">
    <location>
        <position position="204"/>
    </location>
    <ligand>
        <name>FMN</name>
        <dbReference type="ChEBI" id="CHEBI:58210"/>
    </ligand>
</feature>
<comment type="pathway">
    <text evidence="5">Cofactor metabolism; pyridoxal 5'-phosphate salvage; pyridoxal 5'-phosphate from pyridoxine 5'-phosphate: step 1/1.</text>
</comment>
<dbReference type="PIRSF" id="PIRSF000190">
    <property type="entry name" value="Pyd_amn-ph_oxd"/>
    <property type="match status" value="1"/>
</dbReference>
<proteinExistence type="inferred from homology"/>
<dbReference type="PANTHER" id="PTHR10851:SF0">
    <property type="entry name" value="PYRIDOXINE-5'-PHOSPHATE OXIDASE"/>
    <property type="match status" value="1"/>
</dbReference>
<evidence type="ECO:0000256" key="5">
    <source>
        <dbReference type="HAMAP-Rule" id="MF_01629"/>
    </source>
</evidence>
<dbReference type="NCBIfam" id="TIGR00558">
    <property type="entry name" value="pdxH"/>
    <property type="match status" value="1"/>
</dbReference>
<feature type="binding site" evidence="6">
    <location>
        <begin position="26"/>
        <end position="29"/>
    </location>
    <ligand>
        <name>substrate</name>
    </ligand>
</feature>
<dbReference type="Pfam" id="PF01243">
    <property type="entry name" value="PNPOx_N"/>
    <property type="match status" value="1"/>
</dbReference>
<gene>
    <name evidence="5" type="primary">pdxH</name>
    <name evidence="11" type="ORF">DFJ64_1283</name>
</gene>
<dbReference type="GO" id="GO:0010181">
    <property type="term" value="F:FMN binding"/>
    <property type="evidence" value="ECO:0007669"/>
    <property type="project" value="UniProtKB-UniRule"/>
</dbReference>
<evidence type="ECO:0000256" key="7">
    <source>
        <dbReference type="PIRSR" id="PIRSR000190-2"/>
    </source>
</evidence>
<feature type="binding site" evidence="5 7">
    <location>
        <begin position="94"/>
        <end position="95"/>
    </location>
    <ligand>
        <name>FMN</name>
        <dbReference type="ChEBI" id="CHEBI:58210"/>
    </ligand>
</feature>
<dbReference type="GO" id="GO:0008615">
    <property type="term" value="P:pyridoxine biosynthetic process"/>
    <property type="evidence" value="ECO:0007669"/>
    <property type="project" value="UniProtKB-UniRule"/>
</dbReference>
<feature type="binding site" evidence="5 7">
    <location>
        <position position="214"/>
    </location>
    <ligand>
        <name>FMN</name>
        <dbReference type="ChEBI" id="CHEBI:58210"/>
    </ligand>
</feature>
<dbReference type="AlphaFoldDB" id="A0A3D9VEZ0"/>
<name>A0A3D9VEZ0_THECX</name>
<keyword evidence="3 5" id="KW-0288">FMN</keyword>
<comment type="catalytic activity">
    <reaction evidence="5">
        <text>pyridoxine 5'-phosphate + O2 = pyridoxal 5'-phosphate + H2O2</text>
        <dbReference type="Rhea" id="RHEA:15149"/>
        <dbReference type="ChEBI" id="CHEBI:15379"/>
        <dbReference type="ChEBI" id="CHEBI:16240"/>
        <dbReference type="ChEBI" id="CHEBI:58589"/>
        <dbReference type="ChEBI" id="CHEBI:597326"/>
        <dbReference type="EC" id="1.4.3.5"/>
    </reaction>
</comment>
<evidence type="ECO:0000313" key="12">
    <source>
        <dbReference type="Proteomes" id="UP000256485"/>
    </source>
</evidence>
<keyword evidence="5" id="KW-0664">Pyridoxine biosynthesis</keyword>